<gene>
    <name evidence="1" type="ORF">GMBLW1_31510</name>
</gene>
<dbReference type="AlphaFoldDB" id="A0A6C2YHS1"/>
<dbReference type="Proteomes" id="UP000464378">
    <property type="component" value="Chromosome"/>
</dbReference>
<proteinExistence type="predicted"/>
<sequence length="238" mass="28669">MLRSRGIDPGFLEEDHTEQFCSRSSQWHRSNSVHRSIRRLNYFRSHCPIHWNIQHSEFDIPIDRWKIPMSSRCLRSRYFESMPRSRLSCRTWSRCRWGRWRGIPMRCRTHYRSFRHRSIPPRPLARLECCRFGVTGRLCRASHIRRIRHSRRSRFRCRSLSSTAIGRSCPSQASRMRRYSFRRSSWWWSCNWNCLARIPRRGCWCWSCCTGPSGESVRCFRITPEQLGDVAGHANEPF</sequence>
<organism evidence="1">
    <name type="scientific">Tuwongella immobilis</name>
    <dbReference type="NCBI Taxonomy" id="692036"/>
    <lineage>
        <taxon>Bacteria</taxon>
        <taxon>Pseudomonadati</taxon>
        <taxon>Planctomycetota</taxon>
        <taxon>Planctomycetia</taxon>
        <taxon>Gemmatales</taxon>
        <taxon>Gemmataceae</taxon>
        <taxon>Tuwongella</taxon>
    </lineage>
</organism>
<dbReference type="InParanoid" id="A0A6C2YHS1"/>
<dbReference type="KEGG" id="tim:GMBLW1_31510"/>
<reference evidence="1" key="1">
    <citation type="submission" date="2019-04" db="EMBL/GenBank/DDBJ databases">
        <authorList>
            <consortium name="Science for Life Laboratories"/>
        </authorList>
    </citation>
    <scope>NUCLEOTIDE SEQUENCE</scope>
    <source>
        <strain evidence="1">MBLW1</strain>
    </source>
</reference>
<dbReference type="EMBL" id="LR586016">
    <property type="protein sequence ID" value="VIP00809.1"/>
    <property type="molecule type" value="Genomic_DNA"/>
</dbReference>
<accession>A0A6C2YHS1</accession>
<evidence type="ECO:0000313" key="1">
    <source>
        <dbReference type="EMBL" id="VIP00809.1"/>
    </source>
</evidence>
<keyword evidence="2" id="KW-1185">Reference proteome</keyword>
<protein>
    <submittedName>
        <fullName evidence="1">Uncharacterized protein</fullName>
    </submittedName>
</protein>
<evidence type="ECO:0000313" key="2">
    <source>
        <dbReference type="Proteomes" id="UP000464378"/>
    </source>
</evidence>
<name>A0A6C2YHS1_9BACT</name>
<dbReference type="EMBL" id="LR593887">
    <property type="protein sequence ID" value="VTR97036.1"/>
    <property type="molecule type" value="Genomic_DNA"/>
</dbReference>